<keyword evidence="1" id="KW-0472">Membrane</keyword>
<dbReference type="Proteomes" id="UP001328107">
    <property type="component" value="Unassembled WGS sequence"/>
</dbReference>
<evidence type="ECO:0000313" key="4">
    <source>
        <dbReference type="Proteomes" id="UP001328107"/>
    </source>
</evidence>
<reference evidence="3" key="2">
    <citation type="submission" date="2023-06" db="EMBL/GenBank/DDBJ databases">
        <title>Genome assembly of Pristionchus species.</title>
        <authorList>
            <person name="Yoshida K."/>
            <person name="Sommer R.J."/>
        </authorList>
    </citation>
    <scope>NUCLEOTIDE SEQUENCE</scope>
    <source>
        <strain evidence="3">RS5460</strain>
    </source>
</reference>
<gene>
    <name evidence="2" type="ORF">PMAYCL1PPCAC_03860</name>
    <name evidence="3" type="ORF">PMAYCL1PPCAC_03862</name>
</gene>
<evidence type="ECO:0000313" key="3">
    <source>
        <dbReference type="EMBL" id="GMR33667.1"/>
    </source>
</evidence>
<dbReference type="EMBL" id="BTRK01000001">
    <property type="protein sequence ID" value="GMR33665.1"/>
    <property type="molecule type" value="Genomic_DNA"/>
</dbReference>
<comment type="caution">
    <text evidence="3">The sequence shown here is derived from an EMBL/GenBank/DDBJ whole genome shotgun (WGS) entry which is preliminary data.</text>
</comment>
<keyword evidence="1" id="KW-1133">Transmembrane helix</keyword>
<protein>
    <submittedName>
        <fullName evidence="3">Uncharacterized protein</fullName>
    </submittedName>
</protein>
<evidence type="ECO:0000313" key="2">
    <source>
        <dbReference type="EMBL" id="GMR33665.1"/>
    </source>
</evidence>
<keyword evidence="4" id="KW-1185">Reference proteome</keyword>
<evidence type="ECO:0000256" key="1">
    <source>
        <dbReference type="SAM" id="Phobius"/>
    </source>
</evidence>
<dbReference type="EMBL" id="BTRK01000001">
    <property type="protein sequence ID" value="GMR33667.1"/>
    <property type="molecule type" value="Genomic_DNA"/>
</dbReference>
<accession>A0AAN4Z330</accession>
<dbReference type="AlphaFoldDB" id="A0AAN4Z330"/>
<organism evidence="3 4">
    <name type="scientific">Pristionchus mayeri</name>
    <dbReference type="NCBI Taxonomy" id="1317129"/>
    <lineage>
        <taxon>Eukaryota</taxon>
        <taxon>Metazoa</taxon>
        <taxon>Ecdysozoa</taxon>
        <taxon>Nematoda</taxon>
        <taxon>Chromadorea</taxon>
        <taxon>Rhabditida</taxon>
        <taxon>Rhabditina</taxon>
        <taxon>Diplogasteromorpha</taxon>
        <taxon>Diplogasteroidea</taxon>
        <taxon>Neodiplogasteridae</taxon>
        <taxon>Pristionchus</taxon>
    </lineage>
</organism>
<reference evidence="4" key="1">
    <citation type="submission" date="2022-10" db="EMBL/GenBank/DDBJ databases">
        <title>Genome assembly of Pristionchus species.</title>
        <authorList>
            <person name="Yoshida K."/>
            <person name="Sommer R.J."/>
        </authorList>
    </citation>
    <scope>NUCLEOTIDE SEQUENCE [LARGE SCALE GENOMIC DNA]</scope>
    <source>
        <strain evidence="4">RS5460</strain>
    </source>
</reference>
<proteinExistence type="predicted"/>
<keyword evidence="1" id="KW-0812">Transmembrane</keyword>
<name>A0AAN4Z330_9BILA</name>
<feature type="non-terminal residue" evidence="3">
    <location>
        <position position="1"/>
    </location>
</feature>
<feature type="transmembrane region" description="Helical" evidence="1">
    <location>
        <begin position="81"/>
        <end position="104"/>
    </location>
</feature>
<sequence length="128" mass="13314">PSLEDLDWRAAATGSVDTVCSRLSGESDADRGATDAVAGQQVQSQHCSSGVQDHANSVGIVDRAIVEVGQWSSAHCGFFAIFRYFGFFLLSSGISAPVVVVAVVTNGRTCIVDSIRSHGSCEGSCSES</sequence>